<accession>A0A4Y2NIL1</accession>
<gene>
    <name evidence="1" type="ORF">AVEN_235900_1</name>
</gene>
<comment type="caution">
    <text evidence="1">The sequence shown here is derived from an EMBL/GenBank/DDBJ whole genome shotgun (WGS) entry which is preliminary data.</text>
</comment>
<dbReference type="EMBL" id="BGPR01009035">
    <property type="protein sequence ID" value="GBN37536.1"/>
    <property type="molecule type" value="Genomic_DNA"/>
</dbReference>
<evidence type="ECO:0000313" key="2">
    <source>
        <dbReference type="Proteomes" id="UP000499080"/>
    </source>
</evidence>
<dbReference type="Proteomes" id="UP000499080">
    <property type="component" value="Unassembled WGS sequence"/>
</dbReference>
<reference evidence="1 2" key="1">
    <citation type="journal article" date="2019" name="Sci. Rep.">
        <title>Orb-weaving spider Araneus ventricosus genome elucidates the spidroin gene catalogue.</title>
        <authorList>
            <person name="Kono N."/>
            <person name="Nakamura H."/>
            <person name="Ohtoshi R."/>
            <person name="Moran D.A.P."/>
            <person name="Shinohara A."/>
            <person name="Yoshida Y."/>
            <person name="Fujiwara M."/>
            <person name="Mori M."/>
            <person name="Tomita M."/>
            <person name="Arakawa K."/>
        </authorList>
    </citation>
    <scope>NUCLEOTIDE SEQUENCE [LARGE SCALE GENOMIC DNA]</scope>
</reference>
<keyword evidence="2" id="KW-1185">Reference proteome</keyword>
<protein>
    <submittedName>
        <fullName evidence="1">Uncharacterized protein</fullName>
    </submittedName>
</protein>
<proteinExistence type="predicted"/>
<name>A0A4Y2NIL1_ARAVE</name>
<organism evidence="1 2">
    <name type="scientific">Araneus ventricosus</name>
    <name type="common">Orbweaver spider</name>
    <name type="synonym">Epeira ventricosa</name>
    <dbReference type="NCBI Taxonomy" id="182803"/>
    <lineage>
        <taxon>Eukaryota</taxon>
        <taxon>Metazoa</taxon>
        <taxon>Ecdysozoa</taxon>
        <taxon>Arthropoda</taxon>
        <taxon>Chelicerata</taxon>
        <taxon>Arachnida</taxon>
        <taxon>Araneae</taxon>
        <taxon>Araneomorphae</taxon>
        <taxon>Entelegynae</taxon>
        <taxon>Araneoidea</taxon>
        <taxon>Araneidae</taxon>
        <taxon>Araneus</taxon>
    </lineage>
</organism>
<evidence type="ECO:0000313" key="1">
    <source>
        <dbReference type="EMBL" id="GBN37536.1"/>
    </source>
</evidence>
<sequence length="111" mass="12654">MILLAKNSLMVYDKAHCRAAGTRKHDLLLQSFRYRSVELLVELVTSSPKHSVDYSLGIKKEISILLIVDLLIFAFLACVSLECDIPGYSVSFRGRTEPPKCRHKRVLFYPL</sequence>
<dbReference type="AlphaFoldDB" id="A0A4Y2NIL1"/>